<dbReference type="InterPro" id="IPR023696">
    <property type="entry name" value="Ureohydrolase_dom_sf"/>
</dbReference>
<evidence type="ECO:0000256" key="3">
    <source>
        <dbReference type="ARBA" id="ARBA00023211"/>
    </source>
</evidence>
<dbReference type="InterPro" id="IPR006035">
    <property type="entry name" value="Ureohydrolase"/>
</dbReference>
<dbReference type="STRING" id="1448308.A0A2T2P918"/>
<evidence type="ECO:0000256" key="1">
    <source>
        <dbReference type="ARBA" id="ARBA00022723"/>
    </source>
</evidence>
<name>A0A2T2P918_CORCC</name>
<dbReference type="Gene3D" id="3.40.800.10">
    <property type="entry name" value="Ureohydrolase domain"/>
    <property type="match status" value="1"/>
</dbReference>
<dbReference type="PIRSF" id="PIRSF036979">
    <property type="entry name" value="Arginase"/>
    <property type="match status" value="1"/>
</dbReference>
<keyword evidence="2" id="KW-0378">Hydrolase</keyword>
<proteinExistence type="inferred from homology"/>
<evidence type="ECO:0000313" key="5">
    <source>
        <dbReference type="EMBL" id="PSN74149.1"/>
    </source>
</evidence>
<dbReference type="EMBL" id="KZ678128">
    <property type="protein sequence ID" value="PSN74149.1"/>
    <property type="molecule type" value="Genomic_DNA"/>
</dbReference>
<dbReference type="GO" id="GO:0005737">
    <property type="term" value="C:cytoplasm"/>
    <property type="evidence" value="ECO:0007669"/>
    <property type="project" value="TreeGrafter"/>
</dbReference>
<accession>A0A2T2P918</accession>
<keyword evidence="3" id="KW-0464">Manganese</keyword>
<dbReference type="GO" id="GO:0030145">
    <property type="term" value="F:manganese ion binding"/>
    <property type="evidence" value="ECO:0007669"/>
    <property type="project" value="TreeGrafter"/>
</dbReference>
<gene>
    <name evidence="5" type="ORF">BS50DRAFT_9254</name>
</gene>
<evidence type="ECO:0000313" key="6">
    <source>
        <dbReference type="Proteomes" id="UP000240883"/>
    </source>
</evidence>
<dbReference type="Proteomes" id="UP000240883">
    <property type="component" value="Unassembled WGS sequence"/>
</dbReference>
<reference evidence="5 6" key="1">
    <citation type="journal article" date="2018" name="Front. Microbiol.">
        <title>Genome-Wide Analysis of Corynespora cassiicola Leaf Fall Disease Putative Effectors.</title>
        <authorList>
            <person name="Lopez D."/>
            <person name="Ribeiro S."/>
            <person name="Label P."/>
            <person name="Fumanal B."/>
            <person name="Venisse J.S."/>
            <person name="Kohler A."/>
            <person name="de Oliveira R.R."/>
            <person name="Labutti K."/>
            <person name="Lipzen A."/>
            <person name="Lail K."/>
            <person name="Bauer D."/>
            <person name="Ohm R.A."/>
            <person name="Barry K.W."/>
            <person name="Spatafora J."/>
            <person name="Grigoriev I.V."/>
            <person name="Martin F.M."/>
            <person name="Pujade-Renaud V."/>
        </authorList>
    </citation>
    <scope>NUCLEOTIDE SEQUENCE [LARGE SCALE GENOMIC DNA]</scope>
    <source>
        <strain evidence="5 6">Philippines</strain>
    </source>
</reference>
<keyword evidence="1" id="KW-0479">Metal-binding</keyword>
<dbReference type="PANTHER" id="PTHR43782:SF3">
    <property type="entry name" value="ARGINASE"/>
    <property type="match status" value="1"/>
</dbReference>
<keyword evidence="6" id="KW-1185">Reference proteome</keyword>
<dbReference type="PROSITE" id="PS51409">
    <property type="entry name" value="ARGINASE_2"/>
    <property type="match status" value="1"/>
</dbReference>
<dbReference type="OrthoDB" id="9992747at2759"/>
<dbReference type="AlphaFoldDB" id="A0A2T2P918"/>
<protein>
    <submittedName>
        <fullName evidence="5">Arginase/deacetylase</fullName>
    </submittedName>
</protein>
<sequence length="324" mass="35461">MNTSRSKPEKINIINVPSDIGSIYAGKSRAPAAFRSAGLQDQLKASGFYVTEQDALLDTPANWQASSKSPNGARNEAATIVACEKVHTTVKTALEEAESSFHLILSGECLFCPAILSAYWWHLRGTPRRVGMIYFDADCDLYAPNDSNSSGNIAGMTLTHLTLRDGTLKSMKRFSRPDGSGVVDCSNIVLYGLNVGSEANKREHLGYLFDNGFRVVTSQAVQRDPVQSARSALQWLEDRVDYVVVHLDVDAIDPGEFPLCNVPSWTGLGFQEAMAAVKVFLKSEKVVILSIAEVNPDHDPGLRMTKKLVDEIIDGLKRPDLSSR</sequence>
<evidence type="ECO:0000256" key="2">
    <source>
        <dbReference type="ARBA" id="ARBA00022801"/>
    </source>
</evidence>
<dbReference type="PANTHER" id="PTHR43782">
    <property type="entry name" value="ARGINASE"/>
    <property type="match status" value="1"/>
</dbReference>
<dbReference type="SUPFAM" id="SSF52768">
    <property type="entry name" value="Arginase/deacetylase"/>
    <property type="match status" value="1"/>
</dbReference>
<dbReference type="Pfam" id="PF00491">
    <property type="entry name" value="Arginase"/>
    <property type="match status" value="1"/>
</dbReference>
<comment type="similarity">
    <text evidence="4">Belongs to the arginase family.</text>
</comment>
<organism evidence="5 6">
    <name type="scientific">Corynespora cassiicola Philippines</name>
    <dbReference type="NCBI Taxonomy" id="1448308"/>
    <lineage>
        <taxon>Eukaryota</taxon>
        <taxon>Fungi</taxon>
        <taxon>Dikarya</taxon>
        <taxon>Ascomycota</taxon>
        <taxon>Pezizomycotina</taxon>
        <taxon>Dothideomycetes</taxon>
        <taxon>Pleosporomycetidae</taxon>
        <taxon>Pleosporales</taxon>
        <taxon>Corynesporascaceae</taxon>
        <taxon>Corynespora</taxon>
    </lineage>
</organism>
<evidence type="ECO:0000256" key="4">
    <source>
        <dbReference type="PROSITE-ProRule" id="PRU00742"/>
    </source>
</evidence>
<dbReference type="GO" id="GO:0004053">
    <property type="term" value="F:arginase activity"/>
    <property type="evidence" value="ECO:0007669"/>
    <property type="project" value="TreeGrafter"/>
</dbReference>